<protein>
    <submittedName>
        <fullName evidence="1">Uncharacterized protein</fullName>
    </submittedName>
</protein>
<organism evidence="1 2">
    <name type="scientific">Lentinus brumalis</name>
    <dbReference type="NCBI Taxonomy" id="2498619"/>
    <lineage>
        <taxon>Eukaryota</taxon>
        <taxon>Fungi</taxon>
        <taxon>Dikarya</taxon>
        <taxon>Basidiomycota</taxon>
        <taxon>Agaricomycotina</taxon>
        <taxon>Agaricomycetes</taxon>
        <taxon>Polyporales</taxon>
        <taxon>Polyporaceae</taxon>
        <taxon>Lentinus</taxon>
    </lineage>
</organism>
<keyword evidence="2" id="KW-1185">Reference proteome</keyword>
<reference evidence="1 2" key="1">
    <citation type="journal article" date="2018" name="Biotechnol. Biofuels">
        <title>Integrative visual omics of the white-rot fungus Polyporus brumalis exposes the biotechnological potential of its oxidative enzymes for delignifying raw plant biomass.</title>
        <authorList>
            <person name="Miyauchi S."/>
            <person name="Rancon A."/>
            <person name="Drula E."/>
            <person name="Hage H."/>
            <person name="Chaduli D."/>
            <person name="Favel A."/>
            <person name="Grisel S."/>
            <person name="Henrissat B."/>
            <person name="Herpoel-Gimbert I."/>
            <person name="Ruiz-Duenas F.J."/>
            <person name="Chevret D."/>
            <person name="Hainaut M."/>
            <person name="Lin J."/>
            <person name="Wang M."/>
            <person name="Pangilinan J."/>
            <person name="Lipzen A."/>
            <person name="Lesage-Meessen L."/>
            <person name="Navarro D."/>
            <person name="Riley R."/>
            <person name="Grigoriev I.V."/>
            <person name="Zhou S."/>
            <person name="Raouche S."/>
            <person name="Rosso M.N."/>
        </authorList>
    </citation>
    <scope>NUCLEOTIDE SEQUENCE [LARGE SCALE GENOMIC DNA]</scope>
    <source>
        <strain evidence="1 2">BRFM 1820</strain>
    </source>
</reference>
<sequence length="78" mass="8426">MLTIVYTGRLCSGNHECRRPDASCPGSTTISSLLVCLLFVAPVSARSAAVSRLAQPSHRNLITHVTNASLEWKLEDTT</sequence>
<name>A0A371CVE4_9APHY</name>
<accession>A0A371CVE4</accession>
<evidence type="ECO:0000313" key="1">
    <source>
        <dbReference type="EMBL" id="RDX44230.1"/>
    </source>
</evidence>
<proteinExistence type="predicted"/>
<dbReference type="AlphaFoldDB" id="A0A371CVE4"/>
<dbReference type="Proteomes" id="UP000256964">
    <property type="component" value="Unassembled WGS sequence"/>
</dbReference>
<dbReference type="EMBL" id="KZ857453">
    <property type="protein sequence ID" value="RDX44230.1"/>
    <property type="molecule type" value="Genomic_DNA"/>
</dbReference>
<gene>
    <name evidence="1" type="ORF">OH76DRAFT_1112135</name>
</gene>
<evidence type="ECO:0000313" key="2">
    <source>
        <dbReference type="Proteomes" id="UP000256964"/>
    </source>
</evidence>